<dbReference type="SUPFAM" id="SSF52540">
    <property type="entry name" value="P-loop containing nucleoside triphosphate hydrolases"/>
    <property type="match status" value="2"/>
</dbReference>
<dbReference type="InterPro" id="IPR050388">
    <property type="entry name" value="ABC_Ni/Peptide_Import"/>
</dbReference>
<keyword evidence="4" id="KW-1003">Cell membrane</keyword>
<evidence type="ECO:0000256" key="6">
    <source>
        <dbReference type="ARBA" id="ARBA00022840"/>
    </source>
</evidence>
<keyword evidence="3" id="KW-0813">Transport</keyword>
<organism evidence="9 10">
    <name type="scientific">Gulosibacter faecalis</name>
    <dbReference type="NCBI Taxonomy" id="272240"/>
    <lineage>
        <taxon>Bacteria</taxon>
        <taxon>Bacillati</taxon>
        <taxon>Actinomycetota</taxon>
        <taxon>Actinomycetes</taxon>
        <taxon>Micrococcales</taxon>
        <taxon>Microbacteriaceae</taxon>
        <taxon>Gulosibacter</taxon>
    </lineage>
</organism>
<dbReference type="RefSeq" id="WP_019619401.1">
    <property type="nucleotide sequence ID" value="NZ_JBHUNE010000006.1"/>
</dbReference>
<reference evidence="10" key="1">
    <citation type="journal article" date="2019" name="Int. J. Syst. Evol. Microbiol.">
        <title>The Global Catalogue of Microorganisms (GCM) 10K type strain sequencing project: providing services to taxonomists for standard genome sequencing and annotation.</title>
        <authorList>
            <consortium name="The Broad Institute Genomics Platform"/>
            <consortium name="The Broad Institute Genome Sequencing Center for Infectious Disease"/>
            <person name="Wu L."/>
            <person name="Ma J."/>
        </authorList>
    </citation>
    <scope>NUCLEOTIDE SEQUENCE [LARGE SCALE GENOMIC DNA]</scope>
    <source>
        <strain evidence="10">TISTR 1514</strain>
    </source>
</reference>
<dbReference type="PANTHER" id="PTHR43297:SF2">
    <property type="entry name" value="DIPEPTIDE TRANSPORT ATP-BINDING PROTEIN DPPD"/>
    <property type="match status" value="1"/>
</dbReference>
<evidence type="ECO:0000256" key="4">
    <source>
        <dbReference type="ARBA" id="ARBA00022475"/>
    </source>
</evidence>
<evidence type="ECO:0000256" key="5">
    <source>
        <dbReference type="ARBA" id="ARBA00022741"/>
    </source>
</evidence>
<proteinExistence type="inferred from homology"/>
<dbReference type="InterPro" id="IPR003593">
    <property type="entry name" value="AAA+_ATPase"/>
</dbReference>
<evidence type="ECO:0000313" key="9">
    <source>
        <dbReference type="EMBL" id="MFD2758387.1"/>
    </source>
</evidence>
<dbReference type="PROSITE" id="PS00211">
    <property type="entry name" value="ABC_TRANSPORTER_1"/>
    <property type="match status" value="2"/>
</dbReference>
<dbReference type="Pfam" id="PF00005">
    <property type="entry name" value="ABC_tran"/>
    <property type="match status" value="2"/>
</dbReference>
<evidence type="ECO:0000259" key="8">
    <source>
        <dbReference type="PROSITE" id="PS50893"/>
    </source>
</evidence>
<keyword evidence="7" id="KW-0472">Membrane</keyword>
<comment type="similarity">
    <text evidence="2">Belongs to the ABC transporter superfamily.</text>
</comment>
<dbReference type="Proteomes" id="UP001597492">
    <property type="component" value="Unassembled WGS sequence"/>
</dbReference>
<comment type="caution">
    <text evidence="9">The sequence shown here is derived from an EMBL/GenBank/DDBJ whole genome shotgun (WGS) entry which is preliminary data.</text>
</comment>
<evidence type="ECO:0000256" key="7">
    <source>
        <dbReference type="ARBA" id="ARBA00023136"/>
    </source>
</evidence>
<dbReference type="EMBL" id="JBHUNE010000006">
    <property type="protein sequence ID" value="MFD2758387.1"/>
    <property type="molecule type" value="Genomic_DNA"/>
</dbReference>
<evidence type="ECO:0000313" key="10">
    <source>
        <dbReference type="Proteomes" id="UP001597492"/>
    </source>
</evidence>
<evidence type="ECO:0000256" key="3">
    <source>
        <dbReference type="ARBA" id="ARBA00022448"/>
    </source>
</evidence>
<dbReference type="NCBIfam" id="NF008453">
    <property type="entry name" value="PRK11308.1"/>
    <property type="match status" value="2"/>
</dbReference>
<evidence type="ECO:0000256" key="2">
    <source>
        <dbReference type="ARBA" id="ARBA00005417"/>
    </source>
</evidence>
<feature type="domain" description="ABC transporter" evidence="8">
    <location>
        <begin position="363"/>
        <end position="613"/>
    </location>
</feature>
<name>A0ABW5UXF7_9MICO</name>
<gene>
    <name evidence="9" type="ORF">ACFSW7_08345</name>
</gene>
<feature type="domain" description="ABC transporter" evidence="8">
    <location>
        <begin position="17"/>
        <end position="266"/>
    </location>
</feature>
<comment type="subcellular location">
    <subcellularLocation>
        <location evidence="1">Cell membrane</location>
        <topology evidence="1">Peripheral membrane protein</topology>
    </subcellularLocation>
</comment>
<dbReference type="InterPro" id="IPR003439">
    <property type="entry name" value="ABC_transporter-like_ATP-bd"/>
</dbReference>
<dbReference type="SMART" id="SM00382">
    <property type="entry name" value="AAA"/>
    <property type="match status" value="2"/>
</dbReference>
<dbReference type="NCBIfam" id="TIGR01727">
    <property type="entry name" value="oligo_HPY"/>
    <property type="match status" value="2"/>
</dbReference>
<keyword evidence="6 9" id="KW-0067">ATP-binding</keyword>
<dbReference type="Pfam" id="PF08352">
    <property type="entry name" value="oligo_HPY"/>
    <property type="match status" value="2"/>
</dbReference>
<accession>A0ABW5UXF7</accession>
<protein>
    <submittedName>
        <fullName evidence="9">Dipeptide ABC transporter ATP-binding protein</fullName>
    </submittedName>
</protein>
<dbReference type="GO" id="GO:0005524">
    <property type="term" value="F:ATP binding"/>
    <property type="evidence" value="ECO:0007669"/>
    <property type="project" value="UniProtKB-KW"/>
</dbReference>
<dbReference type="InterPro" id="IPR017871">
    <property type="entry name" value="ABC_transporter-like_CS"/>
</dbReference>
<sequence length="708" mass="77066">MTTTQTLQSTTATDTVLEVADLSVSFPSEAGTVQAVRNLSYSVRRGESLAIVGESGSGKSVSSLAVMGLLPGSAKVSGSIRLKGEELLTKSDVELSKLRGKTVSMVFQDPLSALTPVYRIGDQIAETVMIHKGVSREAADKRAVELLDAVGIPNAKLRAKSYPHEFSGGMRQRAMIAMAIANDPELIIADEPTTALDVTIQAQVMDLLETAQEATGAATVLITHDLGVVSGFADRIMVMYAGKAVEFGDVDSIYADPRMPYTKGLLASVPRIDNINQGPLTPIEGTPPSLVRLPQGCPFAARCPIATDLCHTVEPDLEPTNVEGNLAACHHSNELVAGEEIFPRPEIAESKIRTPREERDVVLELDNVERVYPLTKGALVRRKVGEVRAVDGVTLDLREGETLALVGESGSGKTTTIMEIMKLLKPQAGSIRIDGRDVGTLSRREKLELRAQMAMVFQDPMASLDPRMPIGDILREPMEVHKFTRQQMDDRVDWLLKTVGLLPEQASRYPTEFSGGQRQRVGIARALACDPRLIVLDEPVSALDVSIQAGVINLLDDLKNRLGLSYFFVSHDLSVVQHISDRIAVMYLGTIVELGETEQVFAGEVSHPYTRALLSAIPIPDPKVERERERIVLSGDLPSPADTPTGCRFVSRCYVYQHLLSDAQREQCDSSMPPLEARGERDHAVACYYPELTAEYEPTPTEIPTALS</sequence>
<dbReference type="PANTHER" id="PTHR43297">
    <property type="entry name" value="OLIGOPEPTIDE TRANSPORT ATP-BINDING PROTEIN APPD"/>
    <property type="match status" value="1"/>
</dbReference>
<dbReference type="InterPro" id="IPR013563">
    <property type="entry name" value="Oligopep_ABC_C"/>
</dbReference>
<dbReference type="CDD" id="cd03257">
    <property type="entry name" value="ABC_NikE_OppD_transporters"/>
    <property type="match status" value="2"/>
</dbReference>
<dbReference type="NCBIfam" id="NF007739">
    <property type="entry name" value="PRK10419.1"/>
    <property type="match status" value="2"/>
</dbReference>
<dbReference type="Gene3D" id="3.40.50.300">
    <property type="entry name" value="P-loop containing nucleotide triphosphate hydrolases"/>
    <property type="match status" value="2"/>
</dbReference>
<dbReference type="InterPro" id="IPR027417">
    <property type="entry name" value="P-loop_NTPase"/>
</dbReference>
<keyword evidence="5" id="KW-0547">Nucleotide-binding</keyword>
<evidence type="ECO:0000256" key="1">
    <source>
        <dbReference type="ARBA" id="ARBA00004202"/>
    </source>
</evidence>
<dbReference type="PROSITE" id="PS50893">
    <property type="entry name" value="ABC_TRANSPORTER_2"/>
    <property type="match status" value="2"/>
</dbReference>
<keyword evidence="10" id="KW-1185">Reference proteome</keyword>